<evidence type="ECO:0000313" key="15">
    <source>
        <dbReference type="Proteomes" id="UP000007029"/>
    </source>
</evidence>
<keyword evidence="8" id="KW-0276">Fatty acid metabolism</keyword>
<accession>Q161G3</accession>
<dbReference type="UniPathway" id="UPA00094"/>
<evidence type="ECO:0000256" key="4">
    <source>
        <dbReference type="ARBA" id="ARBA00006714"/>
    </source>
</evidence>
<keyword evidence="12 14" id="KW-0456">Lyase</keyword>
<evidence type="ECO:0000256" key="8">
    <source>
        <dbReference type="ARBA" id="ARBA00022832"/>
    </source>
</evidence>
<dbReference type="NCBIfam" id="TIGR01749">
    <property type="entry name" value="fabA"/>
    <property type="match status" value="1"/>
</dbReference>
<evidence type="ECO:0000313" key="14">
    <source>
        <dbReference type="EMBL" id="ABG33380.1"/>
    </source>
</evidence>
<dbReference type="InterPro" id="IPR010083">
    <property type="entry name" value="FabA"/>
</dbReference>
<evidence type="ECO:0000256" key="5">
    <source>
        <dbReference type="ARBA" id="ARBA00011738"/>
    </source>
</evidence>
<gene>
    <name evidence="14" type="primary">fabA</name>
    <name evidence="14" type="ordered locus">RD1_3923</name>
</gene>
<comment type="subunit">
    <text evidence="5">Homodimer.</text>
</comment>
<dbReference type="KEGG" id="rde:RD1_3923"/>
<evidence type="ECO:0000256" key="6">
    <source>
        <dbReference type="ARBA" id="ARBA00022490"/>
    </source>
</evidence>
<keyword evidence="15" id="KW-1185">Reference proteome</keyword>
<dbReference type="GO" id="GO:0019171">
    <property type="term" value="F:(3R)-hydroxyacyl-[acyl-carrier-protein] dehydratase activity"/>
    <property type="evidence" value="ECO:0007669"/>
    <property type="project" value="UniProtKB-UniRule"/>
</dbReference>
<comment type="pathway">
    <text evidence="3">Lipid metabolism; fatty acid biosynthesis.</text>
</comment>
<evidence type="ECO:0000256" key="1">
    <source>
        <dbReference type="ARBA" id="ARBA00001055"/>
    </source>
</evidence>
<dbReference type="NCBIfam" id="NF003509">
    <property type="entry name" value="PRK05174.1"/>
    <property type="match status" value="1"/>
</dbReference>
<dbReference type="SUPFAM" id="SSF54637">
    <property type="entry name" value="Thioesterase/thiol ester dehydrase-isomerase"/>
    <property type="match status" value="1"/>
</dbReference>
<keyword evidence="9" id="KW-0443">Lipid metabolism</keyword>
<name>Q161G3_ROSDO</name>
<dbReference type="PANTHER" id="PTHR30272">
    <property type="entry name" value="3-HYDROXYACYL-[ACYL-CARRIER-PROTEIN] DEHYDRATASE"/>
    <property type="match status" value="1"/>
</dbReference>
<dbReference type="EC" id="4.2.1.59" evidence="13"/>
<evidence type="ECO:0000256" key="3">
    <source>
        <dbReference type="ARBA" id="ARBA00005194"/>
    </source>
</evidence>
<dbReference type="eggNOG" id="COG0764">
    <property type="taxonomic scope" value="Bacteria"/>
</dbReference>
<evidence type="ECO:0000256" key="13">
    <source>
        <dbReference type="NCBIfam" id="TIGR01749"/>
    </source>
</evidence>
<dbReference type="HOGENOM" id="CLU_097925_1_0_5"/>
<organism evidence="14 15">
    <name type="scientific">Roseobacter denitrificans (strain ATCC 33942 / OCh 114)</name>
    <name type="common">Erythrobacter sp. (strain OCh 114)</name>
    <name type="synonym">Roseobacter denitrificans</name>
    <dbReference type="NCBI Taxonomy" id="375451"/>
    <lineage>
        <taxon>Bacteria</taxon>
        <taxon>Pseudomonadati</taxon>
        <taxon>Pseudomonadota</taxon>
        <taxon>Alphaproteobacteria</taxon>
        <taxon>Rhodobacterales</taxon>
        <taxon>Roseobacteraceae</taxon>
        <taxon>Roseobacter</taxon>
    </lineage>
</organism>
<reference evidence="14 15" key="1">
    <citation type="journal article" date="2007" name="J. Bacteriol.">
        <title>The complete genome sequence of Roseobacter denitrificans reveals a mixotrophic rather than photosynthetic metabolism.</title>
        <authorList>
            <person name="Swingley W.D."/>
            <person name="Sadekar S."/>
            <person name="Mastrian S.D."/>
            <person name="Matthies H.J."/>
            <person name="Hao J."/>
            <person name="Ramos H."/>
            <person name="Acharya C.R."/>
            <person name="Conrad A.L."/>
            <person name="Taylor H.L."/>
            <person name="Dejesa L.C."/>
            <person name="Shah M.K."/>
            <person name="O'huallachain M.E."/>
            <person name="Lince M.T."/>
            <person name="Blankenship R.E."/>
            <person name="Beatty J.T."/>
            <person name="Touchman J.W."/>
        </authorList>
    </citation>
    <scope>NUCLEOTIDE SEQUENCE [LARGE SCALE GENOMIC DNA]</scope>
    <source>
        <strain evidence="15">ATCC 33942 / OCh 114</strain>
    </source>
</reference>
<dbReference type="PANTHER" id="PTHR30272:SF8">
    <property type="entry name" value="3-HYDROXYDECANOYL-[ACYL-CARRIER-PROTEIN] DEHYDRATASE"/>
    <property type="match status" value="1"/>
</dbReference>
<evidence type="ECO:0000256" key="10">
    <source>
        <dbReference type="ARBA" id="ARBA00023160"/>
    </source>
</evidence>
<evidence type="ECO:0000256" key="2">
    <source>
        <dbReference type="ARBA" id="ARBA00004496"/>
    </source>
</evidence>
<evidence type="ECO:0000256" key="9">
    <source>
        <dbReference type="ARBA" id="ARBA00023098"/>
    </source>
</evidence>
<dbReference type="GO" id="GO:0005737">
    <property type="term" value="C:cytoplasm"/>
    <property type="evidence" value="ECO:0007669"/>
    <property type="project" value="UniProtKB-SubCell"/>
</dbReference>
<keyword evidence="11" id="KW-0413">Isomerase</keyword>
<dbReference type="AlphaFoldDB" id="Q161G3"/>
<keyword evidence="7" id="KW-0444">Lipid biosynthesis</keyword>
<keyword evidence="6" id="KW-0963">Cytoplasm</keyword>
<dbReference type="Proteomes" id="UP000007029">
    <property type="component" value="Chromosome"/>
</dbReference>
<evidence type="ECO:0000256" key="7">
    <source>
        <dbReference type="ARBA" id="ARBA00022516"/>
    </source>
</evidence>
<dbReference type="GO" id="GO:0016853">
    <property type="term" value="F:isomerase activity"/>
    <property type="evidence" value="ECO:0007669"/>
    <property type="project" value="UniProtKB-KW"/>
</dbReference>
<protein>
    <recommendedName>
        <fullName evidence="13">3-hydroxyacyl-[acyl-carrier-protein] dehydratase FabA</fullName>
        <ecNumber evidence="13">4.2.1.59</ecNumber>
    </recommendedName>
</protein>
<dbReference type="Gene3D" id="3.10.129.10">
    <property type="entry name" value="Hotdog Thioesterase"/>
    <property type="match status" value="1"/>
</dbReference>
<comment type="catalytic activity">
    <reaction evidence="1">
        <text>a (3R)-hydroxyacyl-[ACP] = a (2E)-enoyl-[ACP] + H2O</text>
        <dbReference type="Rhea" id="RHEA:13097"/>
        <dbReference type="Rhea" id="RHEA-COMP:9925"/>
        <dbReference type="Rhea" id="RHEA-COMP:9945"/>
        <dbReference type="ChEBI" id="CHEBI:15377"/>
        <dbReference type="ChEBI" id="CHEBI:78784"/>
        <dbReference type="ChEBI" id="CHEBI:78827"/>
        <dbReference type="EC" id="4.2.1.59"/>
    </reaction>
</comment>
<proteinExistence type="inferred from homology"/>
<dbReference type="EMBL" id="CP000362">
    <property type="protein sequence ID" value="ABG33380.1"/>
    <property type="molecule type" value="Genomic_DNA"/>
</dbReference>
<dbReference type="STRING" id="375451.RD1_3923"/>
<comment type="subcellular location">
    <subcellularLocation>
        <location evidence="2">Cytoplasm</location>
    </subcellularLocation>
</comment>
<dbReference type="Pfam" id="PF07977">
    <property type="entry name" value="FabA"/>
    <property type="match status" value="1"/>
</dbReference>
<sequence>MPAIVPRCHVARQSWMPLATFLINIKDFANGFQLERPPRLCGKQLVLHGIMPHPRPCRTRKHDARGVRPLKTPIRRRASMAQYPTSFDKEGLLKCARGELFGPGNAQLPEPPMLMMDRITEISDDAGANGKGHVVAEFDINPDLWFFDCHFPGNPIMPGCLGLDGLWQLTGFNLGWRGWQGRGYALGVGEVKLTGMVRPDRKMLTYYVDFTKAIQSRRLTMGVANGRVEADGETIYRVTDMKVALSES</sequence>
<dbReference type="GO" id="GO:0006633">
    <property type="term" value="P:fatty acid biosynthetic process"/>
    <property type="evidence" value="ECO:0007669"/>
    <property type="project" value="UniProtKB-UniRule"/>
</dbReference>
<evidence type="ECO:0000256" key="12">
    <source>
        <dbReference type="ARBA" id="ARBA00023239"/>
    </source>
</evidence>
<dbReference type="InterPro" id="IPR013114">
    <property type="entry name" value="FabA_FabZ"/>
</dbReference>
<dbReference type="InterPro" id="IPR029069">
    <property type="entry name" value="HotDog_dom_sf"/>
</dbReference>
<evidence type="ECO:0000256" key="11">
    <source>
        <dbReference type="ARBA" id="ARBA00023235"/>
    </source>
</evidence>
<keyword evidence="10" id="KW-0275">Fatty acid biosynthesis</keyword>
<comment type="similarity">
    <text evidence="4">Belongs to the thioester dehydratase family. FabA subfamily.</text>
</comment>